<comment type="caution">
    <text evidence="1">The sequence shown here is derived from an EMBL/GenBank/DDBJ whole genome shotgun (WGS) entry which is preliminary data.</text>
</comment>
<name>A0A0F9W1M6_9ZZZZ</name>
<reference evidence="1" key="1">
    <citation type="journal article" date="2015" name="Nature">
        <title>Complex archaea that bridge the gap between prokaryotes and eukaryotes.</title>
        <authorList>
            <person name="Spang A."/>
            <person name="Saw J.H."/>
            <person name="Jorgensen S.L."/>
            <person name="Zaremba-Niedzwiedzka K."/>
            <person name="Martijn J."/>
            <person name="Lind A.E."/>
            <person name="van Eijk R."/>
            <person name="Schleper C."/>
            <person name="Guy L."/>
            <person name="Ettema T.J."/>
        </authorList>
    </citation>
    <scope>NUCLEOTIDE SEQUENCE</scope>
</reference>
<protein>
    <submittedName>
        <fullName evidence="1">Uncharacterized protein</fullName>
    </submittedName>
</protein>
<organism evidence="1">
    <name type="scientific">marine sediment metagenome</name>
    <dbReference type="NCBI Taxonomy" id="412755"/>
    <lineage>
        <taxon>unclassified sequences</taxon>
        <taxon>metagenomes</taxon>
        <taxon>ecological metagenomes</taxon>
    </lineage>
</organism>
<evidence type="ECO:0000313" key="1">
    <source>
        <dbReference type="EMBL" id="KKN71958.1"/>
    </source>
</evidence>
<accession>A0A0F9W1M6</accession>
<sequence length="262" mass="30370">MSKYPPLDVERITRELYSPFPADIPIRIKNWTSIYKPEAKIMSKFMDKLLKRKREKIVPYEEIRDSLQTFDIINCVPSGGLLGWLWALIGHTAMVYVCKATSQVMVYESTQTGRGDNKSGVQLRPMREWVENYKGKIYISQTEIIGDTLRCIAEDRCGCHIRKYRGTAYPNLKKAKGLWFVINSAIDLPFDTGLENPDVDFWFFCTHLIGDVFRWCLLISDAYKLNPAELEPDDTRKNFYGVSKFEKSMRPSVSSKVEIRIK</sequence>
<dbReference type="Gene3D" id="3.90.1720.10">
    <property type="entry name" value="endopeptidase domain like (from Nostoc punctiforme)"/>
    <property type="match status" value="1"/>
</dbReference>
<dbReference type="AlphaFoldDB" id="A0A0F9W1M6"/>
<dbReference type="EMBL" id="LAZR01000373">
    <property type="protein sequence ID" value="KKN71958.1"/>
    <property type="molecule type" value="Genomic_DNA"/>
</dbReference>
<gene>
    <name evidence="1" type="ORF">LCGC14_0416040</name>
</gene>
<proteinExistence type="predicted"/>